<gene>
    <name evidence="1" type="ORF">G6F51_005614</name>
</gene>
<evidence type="ECO:0000313" key="2">
    <source>
        <dbReference type="Proteomes" id="UP000717996"/>
    </source>
</evidence>
<dbReference type="Proteomes" id="UP000717996">
    <property type="component" value="Unassembled WGS sequence"/>
</dbReference>
<dbReference type="EMBL" id="JAANIT010000700">
    <property type="protein sequence ID" value="KAG1545192.1"/>
    <property type="molecule type" value="Genomic_DNA"/>
</dbReference>
<proteinExistence type="predicted"/>
<organism evidence="1 2">
    <name type="scientific">Rhizopus oryzae</name>
    <name type="common">Mucormycosis agent</name>
    <name type="synonym">Rhizopus arrhizus var. delemar</name>
    <dbReference type="NCBI Taxonomy" id="64495"/>
    <lineage>
        <taxon>Eukaryota</taxon>
        <taxon>Fungi</taxon>
        <taxon>Fungi incertae sedis</taxon>
        <taxon>Mucoromycota</taxon>
        <taxon>Mucoromycotina</taxon>
        <taxon>Mucoromycetes</taxon>
        <taxon>Mucorales</taxon>
        <taxon>Mucorineae</taxon>
        <taxon>Rhizopodaceae</taxon>
        <taxon>Rhizopus</taxon>
    </lineage>
</organism>
<protein>
    <submittedName>
        <fullName evidence="1">Uncharacterized protein</fullName>
    </submittedName>
</protein>
<comment type="caution">
    <text evidence="1">The sequence shown here is derived from an EMBL/GenBank/DDBJ whole genome shotgun (WGS) entry which is preliminary data.</text>
</comment>
<dbReference type="AlphaFoldDB" id="A0A9P7CBI8"/>
<evidence type="ECO:0000313" key="1">
    <source>
        <dbReference type="EMBL" id="KAG1545192.1"/>
    </source>
</evidence>
<reference evidence="1" key="1">
    <citation type="journal article" date="2020" name="Microb. Genom.">
        <title>Genetic diversity of clinical and environmental Mucorales isolates obtained from an investigation of mucormycosis cases among solid organ transplant recipients.</title>
        <authorList>
            <person name="Nguyen M.H."/>
            <person name="Kaul D."/>
            <person name="Muto C."/>
            <person name="Cheng S.J."/>
            <person name="Richter R.A."/>
            <person name="Bruno V.M."/>
            <person name="Liu G."/>
            <person name="Beyhan S."/>
            <person name="Sundermann A.J."/>
            <person name="Mounaud S."/>
            <person name="Pasculle A.W."/>
            <person name="Nierman W.C."/>
            <person name="Driscoll E."/>
            <person name="Cumbie R."/>
            <person name="Clancy C.J."/>
            <person name="Dupont C.L."/>
        </authorList>
    </citation>
    <scope>NUCLEOTIDE SEQUENCE</scope>
    <source>
        <strain evidence="1">GL16</strain>
    </source>
</reference>
<accession>A0A9P7CBI8</accession>
<name>A0A9P7CBI8_RHIOR</name>
<sequence length="74" mass="8480">MPKSAQAFSTETRWLVFLTDLMVDLTSKVLMDPTLITKISLLDQKFSSLHDETDRASVGHDNLIFTLTFNSWPY</sequence>